<reference evidence="2" key="1">
    <citation type="submission" date="2019-09" db="EMBL/GenBank/DDBJ databases">
        <title>Draft genome information of white flower Hibiscus syriacus.</title>
        <authorList>
            <person name="Kim Y.-M."/>
        </authorList>
    </citation>
    <scope>NUCLEOTIDE SEQUENCE [LARGE SCALE GENOMIC DNA]</scope>
    <source>
        <strain evidence="2">YM2019G1</strain>
    </source>
</reference>
<dbReference type="Proteomes" id="UP000436088">
    <property type="component" value="Unassembled WGS sequence"/>
</dbReference>
<accession>A0A6A3CEX7</accession>
<comment type="caution">
    <text evidence="2">The sequence shown here is derived from an EMBL/GenBank/DDBJ whole genome shotgun (WGS) entry which is preliminary data.</text>
</comment>
<feature type="compositionally biased region" description="Basic and acidic residues" evidence="1">
    <location>
        <begin position="37"/>
        <end position="51"/>
    </location>
</feature>
<evidence type="ECO:0000313" key="3">
    <source>
        <dbReference type="Proteomes" id="UP000436088"/>
    </source>
</evidence>
<sequence>MSSRNTSSKGQVPKTDYGILFQVRGISGSFNPMNSDKSGKSSNDSKLKQAEESLRTVISERLKLSTDETSFVDLRLSMGFSTIGGRTLDEGTKRLQVVKLGLRSTTRDGS</sequence>
<dbReference type="EMBL" id="VEPZ02000406">
    <property type="protein sequence ID" value="KAE8725699.1"/>
    <property type="molecule type" value="Genomic_DNA"/>
</dbReference>
<keyword evidence="3" id="KW-1185">Reference proteome</keyword>
<feature type="region of interest" description="Disordered" evidence="1">
    <location>
        <begin position="28"/>
        <end position="51"/>
    </location>
</feature>
<evidence type="ECO:0000256" key="1">
    <source>
        <dbReference type="SAM" id="MobiDB-lite"/>
    </source>
</evidence>
<dbReference type="AlphaFoldDB" id="A0A6A3CEX7"/>
<protein>
    <submittedName>
        <fullName evidence="2">Uncharacterized protein</fullName>
    </submittedName>
</protein>
<evidence type="ECO:0000313" key="2">
    <source>
        <dbReference type="EMBL" id="KAE8725699.1"/>
    </source>
</evidence>
<proteinExistence type="predicted"/>
<organism evidence="2 3">
    <name type="scientific">Hibiscus syriacus</name>
    <name type="common">Rose of Sharon</name>
    <dbReference type="NCBI Taxonomy" id="106335"/>
    <lineage>
        <taxon>Eukaryota</taxon>
        <taxon>Viridiplantae</taxon>
        <taxon>Streptophyta</taxon>
        <taxon>Embryophyta</taxon>
        <taxon>Tracheophyta</taxon>
        <taxon>Spermatophyta</taxon>
        <taxon>Magnoliopsida</taxon>
        <taxon>eudicotyledons</taxon>
        <taxon>Gunneridae</taxon>
        <taxon>Pentapetalae</taxon>
        <taxon>rosids</taxon>
        <taxon>malvids</taxon>
        <taxon>Malvales</taxon>
        <taxon>Malvaceae</taxon>
        <taxon>Malvoideae</taxon>
        <taxon>Hibiscus</taxon>
    </lineage>
</organism>
<name>A0A6A3CEX7_HIBSY</name>
<gene>
    <name evidence="2" type="ORF">F3Y22_tig00008222pilonHSYRG00002</name>
</gene>